<feature type="domain" description="Beta-ketoacyl synthase-like N-terminal" evidence="2">
    <location>
        <begin position="43"/>
        <end position="239"/>
    </location>
</feature>
<evidence type="ECO:0000259" key="2">
    <source>
        <dbReference type="Pfam" id="PF00109"/>
    </source>
</evidence>
<dbReference type="SUPFAM" id="SSF53901">
    <property type="entry name" value="Thiolase-like"/>
    <property type="match status" value="2"/>
</dbReference>
<accession>A0A1F7RTH0</accession>
<dbReference type="InterPro" id="IPR000794">
    <property type="entry name" value="Beta-ketoacyl_synthase"/>
</dbReference>
<evidence type="ECO:0000313" key="4">
    <source>
        <dbReference type="Proteomes" id="UP000179266"/>
    </source>
</evidence>
<dbReference type="PANTHER" id="PTHR11712:SF336">
    <property type="entry name" value="3-OXOACYL-[ACYL-CARRIER-PROTEIN] SYNTHASE, MITOCHONDRIAL"/>
    <property type="match status" value="1"/>
</dbReference>
<gene>
    <name evidence="3" type="ORF">A2161_07425</name>
</gene>
<name>A0A1F7RTH0_9BACT</name>
<evidence type="ECO:0000313" key="3">
    <source>
        <dbReference type="EMBL" id="OGL44731.1"/>
    </source>
</evidence>
<dbReference type="PANTHER" id="PTHR11712">
    <property type="entry name" value="POLYKETIDE SYNTHASE-RELATED"/>
    <property type="match status" value="1"/>
</dbReference>
<proteinExistence type="predicted"/>
<dbReference type="InterPro" id="IPR014030">
    <property type="entry name" value="Ketoacyl_synth_N"/>
</dbReference>
<reference evidence="3 4" key="1">
    <citation type="journal article" date="2016" name="Nat. Commun.">
        <title>Thousands of microbial genomes shed light on interconnected biogeochemical processes in an aquifer system.</title>
        <authorList>
            <person name="Anantharaman K."/>
            <person name="Brown C.T."/>
            <person name="Hug L.A."/>
            <person name="Sharon I."/>
            <person name="Castelle C.J."/>
            <person name="Probst A.J."/>
            <person name="Thomas B.C."/>
            <person name="Singh A."/>
            <person name="Wilkins M.J."/>
            <person name="Karaoz U."/>
            <person name="Brodie E.L."/>
            <person name="Williams K.H."/>
            <person name="Hubbard S.S."/>
            <person name="Banfield J.F."/>
        </authorList>
    </citation>
    <scope>NUCLEOTIDE SEQUENCE [LARGE SCALE GENOMIC DNA]</scope>
</reference>
<protein>
    <recommendedName>
        <fullName evidence="2">Beta-ketoacyl synthase-like N-terminal domain-containing protein</fullName>
    </recommendedName>
</protein>
<dbReference type="Proteomes" id="UP000179266">
    <property type="component" value="Unassembled WGS sequence"/>
</dbReference>
<dbReference type="Gene3D" id="3.40.47.10">
    <property type="match status" value="1"/>
</dbReference>
<dbReference type="GO" id="GO:0004315">
    <property type="term" value="F:3-oxoacyl-[acyl-carrier-protein] synthase activity"/>
    <property type="evidence" value="ECO:0007669"/>
    <property type="project" value="TreeGrafter"/>
</dbReference>
<dbReference type="Pfam" id="PF00109">
    <property type="entry name" value="ketoacyl-synt"/>
    <property type="match status" value="1"/>
</dbReference>
<sequence>MTDRIPIVISGIGSVCSLGICEGRVLNTVQPLSEIDNWPAQKHKFASLVKKFNPSTIVKGLKTRRLDNLSVWTLVASALALKNAGIDHTAVQSVRKAIVFGAGFGCLILSENFLQGISEHGLAQSDPIVFPETLDNFPAAHFAQQFNFQGANITFNAKGISGEAALLFGADLIACAEADLVIVAAGDTLTRSLFDWYEKMNVLSSQANASSGRITPFCFDNDGFIPGEGVCACVLEPAKNLNDRNKNAIATFIGGNISFDPTAGSINWGKKSRVLTELASTVISQYINEPISLIISSVNGSKELNLLEAQTIIDLAVDADVIAPKCLFGEFEGSGLLRLVSALSGSGDRIENNTILDKAQNIHLRHMGNIRESVKTALLLGTSTGGGKAALLFKFT</sequence>
<dbReference type="InterPro" id="IPR016039">
    <property type="entry name" value="Thiolase-like"/>
</dbReference>
<dbReference type="EMBL" id="MGDD01000209">
    <property type="protein sequence ID" value="OGL44731.1"/>
    <property type="molecule type" value="Genomic_DNA"/>
</dbReference>
<evidence type="ECO:0000256" key="1">
    <source>
        <dbReference type="ARBA" id="ARBA00022679"/>
    </source>
</evidence>
<dbReference type="GO" id="GO:0006633">
    <property type="term" value="P:fatty acid biosynthetic process"/>
    <property type="evidence" value="ECO:0007669"/>
    <property type="project" value="TreeGrafter"/>
</dbReference>
<organism evidence="3 4">
    <name type="scientific">Candidatus Schekmanbacteria bacterium RBG_13_48_7</name>
    <dbReference type="NCBI Taxonomy" id="1817878"/>
    <lineage>
        <taxon>Bacteria</taxon>
        <taxon>Candidatus Schekmaniibacteriota</taxon>
    </lineage>
</organism>
<dbReference type="AlphaFoldDB" id="A0A1F7RTH0"/>
<comment type="caution">
    <text evidence="3">The sequence shown here is derived from an EMBL/GenBank/DDBJ whole genome shotgun (WGS) entry which is preliminary data.</text>
</comment>
<dbReference type="GO" id="GO:0005829">
    <property type="term" value="C:cytosol"/>
    <property type="evidence" value="ECO:0007669"/>
    <property type="project" value="TreeGrafter"/>
</dbReference>
<keyword evidence="1" id="KW-0808">Transferase</keyword>